<evidence type="ECO:0000256" key="9">
    <source>
        <dbReference type="SAM" id="SignalP"/>
    </source>
</evidence>
<evidence type="ECO:0000259" key="11">
    <source>
        <dbReference type="Pfam" id="PF02753"/>
    </source>
</evidence>
<dbReference type="RefSeq" id="WP_100442048.1">
    <property type="nucleotide sequence ID" value="NZ_CBCPIZ010000031.1"/>
</dbReference>
<dbReference type="InterPro" id="IPR018046">
    <property type="entry name" value="Pili_assmbl_chaperone_CS"/>
</dbReference>
<dbReference type="InterPro" id="IPR036316">
    <property type="entry name" value="Pili_assmbl_chap_C_dom_sf"/>
</dbReference>
<comment type="similarity">
    <text evidence="2 8">Belongs to the periplasmic pilus chaperone family.</text>
</comment>
<dbReference type="InterPro" id="IPR008962">
    <property type="entry name" value="PapD-like_sf"/>
</dbReference>
<keyword evidence="3" id="KW-1029">Fimbrium biogenesis</keyword>
<dbReference type="Pfam" id="PF02753">
    <property type="entry name" value="PapD_C"/>
    <property type="match status" value="1"/>
</dbReference>
<dbReference type="GO" id="GO:0030288">
    <property type="term" value="C:outer membrane-bounded periplasmic space"/>
    <property type="evidence" value="ECO:0007669"/>
    <property type="project" value="InterPro"/>
</dbReference>
<dbReference type="PRINTS" id="PR00969">
    <property type="entry name" value="CHAPERONPILI"/>
</dbReference>
<keyword evidence="7" id="KW-0393">Immunoglobulin domain</keyword>
<dbReference type="EMBL" id="NEQV01000007">
    <property type="protein sequence ID" value="PJL24714.1"/>
    <property type="molecule type" value="Genomic_DNA"/>
</dbReference>
<protein>
    <recommendedName>
        <fullName evidence="14">Pilus assembly protein</fullName>
    </recommendedName>
</protein>
<dbReference type="InterPro" id="IPR050643">
    <property type="entry name" value="Periplasmic_pilus_chap"/>
</dbReference>
<reference evidence="12 13" key="1">
    <citation type="journal article" date="2017" name="Front. Microbiol.">
        <title>Double-Face Meets the Bacterial World: The Opportunistic Pathogen Stenotrophomonas maltophilia.</title>
        <authorList>
            <person name="Lira F."/>
            <person name="Berg G."/>
            <person name="Martinez J.L."/>
        </authorList>
    </citation>
    <scope>NUCLEOTIDE SEQUENCE [LARGE SCALE GENOMIC DNA]</scope>
    <source>
        <strain evidence="12 13">EA1</strain>
    </source>
</reference>
<comment type="caution">
    <text evidence="12">The sequence shown here is derived from an EMBL/GenBank/DDBJ whole genome shotgun (WGS) entry which is preliminary data.</text>
</comment>
<feature type="domain" description="Pili assembly chaperone C-terminal" evidence="11">
    <location>
        <begin position="180"/>
        <end position="239"/>
    </location>
</feature>
<organism evidence="12 13">
    <name type="scientific">Stenotrophomonas maltophilia</name>
    <name type="common">Pseudomonas maltophilia</name>
    <name type="synonym">Xanthomonas maltophilia</name>
    <dbReference type="NCBI Taxonomy" id="40324"/>
    <lineage>
        <taxon>Bacteria</taxon>
        <taxon>Pseudomonadati</taxon>
        <taxon>Pseudomonadota</taxon>
        <taxon>Gammaproteobacteria</taxon>
        <taxon>Lysobacterales</taxon>
        <taxon>Lysobacteraceae</taxon>
        <taxon>Stenotrophomonas</taxon>
        <taxon>Stenotrophomonas maltophilia group</taxon>
    </lineage>
</organism>
<evidence type="ECO:0000313" key="13">
    <source>
        <dbReference type="Proteomes" id="UP000230167"/>
    </source>
</evidence>
<feature type="domain" description="Pili assembly chaperone N-terminal" evidence="10">
    <location>
        <begin position="28"/>
        <end position="150"/>
    </location>
</feature>
<comment type="subcellular location">
    <subcellularLocation>
        <location evidence="1 8">Periplasm</location>
    </subcellularLocation>
</comment>
<accession>A0A2J0U6X6</accession>
<dbReference type="PANTHER" id="PTHR30251:SF2">
    <property type="entry name" value="FIMBRIAL CHAPERONE YADV-RELATED"/>
    <property type="match status" value="1"/>
</dbReference>
<dbReference type="PROSITE" id="PS00635">
    <property type="entry name" value="PILI_CHAPERONE"/>
    <property type="match status" value="1"/>
</dbReference>
<evidence type="ECO:0008006" key="14">
    <source>
        <dbReference type="Google" id="ProtNLM"/>
    </source>
</evidence>
<evidence type="ECO:0000259" key="10">
    <source>
        <dbReference type="Pfam" id="PF00345"/>
    </source>
</evidence>
<dbReference type="Pfam" id="PF00345">
    <property type="entry name" value="PapD_N"/>
    <property type="match status" value="1"/>
</dbReference>
<evidence type="ECO:0000256" key="8">
    <source>
        <dbReference type="RuleBase" id="RU003918"/>
    </source>
</evidence>
<dbReference type="AlphaFoldDB" id="A0A2J0U6X6"/>
<keyword evidence="6 8" id="KW-0143">Chaperone</keyword>
<dbReference type="SUPFAM" id="SSF49584">
    <property type="entry name" value="Periplasmic chaperone C-domain"/>
    <property type="match status" value="1"/>
</dbReference>
<sequence>MSLLIRAAATGLALLSAALYIPAAAAQVTVEGTRVIFPGSQSEVSLRLQNGPKGPVLVQVWLDDGDSDSTPETASAPFVVRPPLFRLEGGKSQVIRIHFTGAPLPQDRESLYWINVLEIPPKPSAGAASSNYLQLSGRTRLKVLYRPKGLDARGAADAPRQLEWSLVSQTGNGYALQAYNPTPYYVNFSSVGLRSGGTTYSHGGIGLVAPGDTAQFPLQGLSTRPSGSANVQFRYVNDQSGVRAMSMPLHTP</sequence>
<name>A0A2J0U6X6_STEMA</name>
<dbReference type="InterPro" id="IPR001829">
    <property type="entry name" value="Pili_assmbl_chaperone_bac"/>
</dbReference>
<keyword evidence="4 9" id="KW-0732">Signal</keyword>
<dbReference type="InterPro" id="IPR016147">
    <property type="entry name" value="Pili_assmbl_chaperone_N"/>
</dbReference>
<evidence type="ECO:0000256" key="5">
    <source>
        <dbReference type="ARBA" id="ARBA00022764"/>
    </source>
</evidence>
<evidence type="ECO:0000313" key="12">
    <source>
        <dbReference type="EMBL" id="PJL24714.1"/>
    </source>
</evidence>
<evidence type="ECO:0000256" key="2">
    <source>
        <dbReference type="ARBA" id="ARBA00007399"/>
    </source>
</evidence>
<dbReference type="GO" id="GO:0071555">
    <property type="term" value="P:cell wall organization"/>
    <property type="evidence" value="ECO:0007669"/>
    <property type="project" value="InterPro"/>
</dbReference>
<feature type="chain" id="PRO_5014399988" description="Pilus assembly protein" evidence="9">
    <location>
        <begin position="26"/>
        <end position="252"/>
    </location>
</feature>
<dbReference type="SUPFAM" id="SSF49354">
    <property type="entry name" value="PapD-like"/>
    <property type="match status" value="1"/>
</dbReference>
<evidence type="ECO:0000256" key="3">
    <source>
        <dbReference type="ARBA" id="ARBA00022558"/>
    </source>
</evidence>
<evidence type="ECO:0000256" key="6">
    <source>
        <dbReference type="ARBA" id="ARBA00023186"/>
    </source>
</evidence>
<evidence type="ECO:0000256" key="1">
    <source>
        <dbReference type="ARBA" id="ARBA00004418"/>
    </source>
</evidence>
<gene>
    <name evidence="12" type="ORF">B9Y64_19350</name>
</gene>
<dbReference type="InterPro" id="IPR016148">
    <property type="entry name" value="Pili_assmbl_chaperone_C"/>
</dbReference>
<evidence type="ECO:0000256" key="7">
    <source>
        <dbReference type="ARBA" id="ARBA00023319"/>
    </source>
</evidence>
<evidence type="ECO:0000256" key="4">
    <source>
        <dbReference type="ARBA" id="ARBA00022729"/>
    </source>
</evidence>
<dbReference type="PANTHER" id="PTHR30251">
    <property type="entry name" value="PILUS ASSEMBLY CHAPERONE"/>
    <property type="match status" value="1"/>
</dbReference>
<proteinExistence type="inferred from homology"/>
<dbReference type="Gene3D" id="2.60.40.10">
    <property type="entry name" value="Immunoglobulins"/>
    <property type="match status" value="2"/>
</dbReference>
<dbReference type="InterPro" id="IPR013783">
    <property type="entry name" value="Ig-like_fold"/>
</dbReference>
<feature type="signal peptide" evidence="9">
    <location>
        <begin position="1"/>
        <end position="25"/>
    </location>
</feature>
<dbReference type="Proteomes" id="UP000230167">
    <property type="component" value="Unassembled WGS sequence"/>
</dbReference>
<dbReference type="OrthoDB" id="9131059at2"/>
<keyword evidence="5" id="KW-0574">Periplasm</keyword>